<evidence type="ECO:0000256" key="1">
    <source>
        <dbReference type="SAM" id="MobiDB-lite"/>
    </source>
</evidence>
<dbReference type="Pfam" id="PF13456">
    <property type="entry name" value="RVT_3"/>
    <property type="match status" value="1"/>
</dbReference>
<dbReference type="PANTHER" id="PTHR47723:SF19">
    <property type="entry name" value="POLYNUCLEOTIDYL TRANSFERASE, RIBONUCLEASE H-LIKE SUPERFAMILY PROTEIN"/>
    <property type="match status" value="1"/>
</dbReference>
<dbReference type="SUPFAM" id="SSF53098">
    <property type="entry name" value="Ribonuclease H-like"/>
    <property type="match status" value="1"/>
</dbReference>
<evidence type="ECO:0000259" key="2">
    <source>
        <dbReference type="Pfam" id="PF13456"/>
    </source>
</evidence>
<protein>
    <recommendedName>
        <fullName evidence="2">RNase H type-1 domain-containing protein</fullName>
    </recommendedName>
</protein>
<sequence>MRDCNGTLISAGTESGHAGTSEEAECKGIQAALGRAIQLQLKDVILETDCKGAADYLLNQPANLSWTSSSILDQAKYLSRSFISVHFAFCNRLCNEAAHTLASRADTSSTIASYRLKIFYHQGGQEHLEDHQGLDEGLVRWKSKLVIGEPLEAAYAALMEQEQLATKIGRGRRRRKGRGMSSQQQPENLQNGSGSQASASVSGSNVNPNQRSSQALGKRIFYKQLYLHNADPQL</sequence>
<dbReference type="GO" id="GO:0004523">
    <property type="term" value="F:RNA-DNA hybrid ribonuclease activity"/>
    <property type="evidence" value="ECO:0007669"/>
    <property type="project" value="InterPro"/>
</dbReference>
<dbReference type="Proteomes" id="UP000554482">
    <property type="component" value="Unassembled WGS sequence"/>
</dbReference>
<dbReference type="GO" id="GO:0003676">
    <property type="term" value="F:nucleic acid binding"/>
    <property type="evidence" value="ECO:0007669"/>
    <property type="project" value="InterPro"/>
</dbReference>
<dbReference type="OrthoDB" id="1906820at2759"/>
<dbReference type="InterPro" id="IPR053151">
    <property type="entry name" value="RNase_H-like"/>
</dbReference>
<feature type="compositionally biased region" description="Low complexity" evidence="1">
    <location>
        <begin position="190"/>
        <end position="207"/>
    </location>
</feature>
<gene>
    <name evidence="3" type="ORF">FRX31_014947</name>
</gene>
<keyword evidence="4" id="KW-1185">Reference proteome</keyword>
<dbReference type="EMBL" id="JABWDY010017287">
    <property type="protein sequence ID" value="KAF5195462.1"/>
    <property type="molecule type" value="Genomic_DNA"/>
</dbReference>
<proteinExistence type="predicted"/>
<dbReference type="Gene3D" id="3.30.420.10">
    <property type="entry name" value="Ribonuclease H-like superfamily/Ribonuclease H"/>
    <property type="match status" value="1"/>
</dbReference>
<dbReference type="AlphaFoldDB" id="A0A7J6WHB8"/>
<feature type="compositionally biased region" description="Polar residues" evidence="1">
    <location>
        <begin position="180"/>
        <end position="189"/>
    </location>
</feature>
<evidence type="ECO:0000313" key="3">
    <source>
        <dbReference type="EMBL" id="KAF5195462.1"/>
    </source>
</evidence>
<dbReference type="InterPro" id="IPR044730">
    <property type="entry name" value="RNase_H-like_dom_plant"/>
</dbReference>
<feature type="compositionally biased region" description="Basic residues" evidence="1">
    <location>
        <begin position="169"/>
        <end position="178"/>
    </location>
</feature>
<evidence type="ECO:0000313" key="4">
    <source>
        <dbReference type="Proteomes" id="UP000554482"/>
    </source>
</evidence>
<reference evidence="3 4" key="1">
    <citation type="submission" date="2020-06" db="EMBL/GenBank/DDBJ databases">
        <title>Transcriptomic and genomic resources for Thalictrum thalictroides and T. hernandezii: Facilitating candidate gene discovery in an emerging model plant lineage.</title>
        <authorList>
            <person name="Arias T."/>
            <person name="Riano-Pachon D.M."/>
            <person name="Di Stilio V.S."/>
        </authorList>
    </citation>
    <scope>NUCLEOTIDE SEQUENCE [LARGE SCALE GENOMIC DNA]</scope>
    <source>
        <strain evidence="4">cv. WT478/WT964</strain>
        <tissue evidence="3">Leaves</tissue>
    </source>
</reference>
<dbReference type="InterPro" id="IPR012337">
    <property type="entry name" value="RNaseH-like_sf"/>
</dbReference>
<name>A0A7J6WHB8_THATH</name>
<dbReference type="CDD" id="cd06222">
    <property type="entry name" value="RNase_H_like"/>
    <property type="match status" value="1"/>
</dbReference>
<dbReference type="PANTHER" id="PTHR47723">
    <property type="entry name" value="OS05G0353850 PROTEIN"/>
    <property type="match status" value="1"/>
</dbReference>
<dbReference type="InterPro" id="IPR036397">
    <property type="entry name" value="RNaseH_sf"/>
</dbReference>
<accession>A0A7J6WHB8</accession>
<feature type="domain" description="RNase H type-1" evidence="2">
    <location>
        <begin position="1"/>
        <end position="105"/>
    </location>
</feature>
<feature type="region of interest" description="Disordered" evidence="1">
    <location>
        <begin position="167"/>
        <end position="213"/>
    </location>
</feature>
<dbReference type="InterPro" id="IPR002156">
    <property type="entry name" value="RNaseH_domain"/>
</dbReference>
<comment type="caution">
    <text evidence="3">The sequence shown here is derived from an EMBL/GenBank/DDBJ whole genome shotgun (WGS) entry which is preliminary data.</text>
</comment>
<organism evidence="3 4">
    <name type="scientific">Thalictrum thalictroides</name>
    <name type="common">Rue-anemone</name>
    <name type="synonym">Anemone thalictroides</name>
    <dbReference type="NCBI Taxonomy" id="46969"/>
    <lineage>
        <taxon>Eukaryota</taxon>
        <taxon>Viridiplantae</taxon>
        <taxon>Streptophyta</taxon>
        <taxon>Embryophyta</taxon>
        <taxon>Tracheophyta</taxon>
        <taxon>Spermatophyta</taxon>
        <taxon>Magnoliopsida</taxon>
        <taxon>Ranunculales</taxon>
        <taxon>Ranunculaceae</taxon>
        <taxon>Thalictroideae</taxon>
        <taxon>Thalictrum</taxon>
    </lineage>
</organism>